<protein>
    <recommendedName>
        <fullName evidence="1">Peptidase M28 domain-containing protein</fullName>
    </recommendedName>
</protein>
<reference evidence="2 3" key="1">
    <citation type="submission" date="2020-03" db="EMBL/GenBank/DDBJ databases">
        <title>Whole genome shotgun sequence of Phytohabitans houttuyneae NBRC 108639.</title>
        <authorList>
            <person name="Komaki H."/>
            <person name="Tamura T."/>
        </authorList>
    </citation>
    <scope>NUCLEOTIDE SEQUENCE [LARGE SCALE GENOMIC DNA]</scope>
    <source>
        <strain evidence="2 3">NBRC 108639</strain>
    </source>
</reference>
<dbReference type="GO" id="GO:0006508">
    <property type="term" value="P:proteolysis"/>
    <property type="evidence" value="ECO:0007669"/>
    <property type="project" value="InterPro"/>
</dbReference>
<dbReference type="Pfam" id="PF04389">
    <property type="entry name" value="Peptidase_M28"/>
    <property type="match status" value="2"/>
</dbReference>
<dbReference type="EMBL" id="BLPF01000002">
    <property type="protein sequence ID" value="GFJ82693.1"/>
    <property type="molecule type" value="Genomic_DNA"/>
</dbReference>
<comment type="caution">
    <text evidence="2">The sequence shown here is derived from an EMBL/GenBank/DDBJ whole genome shotgun (WGS) entry which is preliminary data.</text>
</comment>
<sequence length="318" mass="34369">MFGAAEPRLVPPSAAHLDALRRRVDVARIRTDVERLDEPRGRLHAPEAMARAERYVTGQLEDAGWSVRRRPFNEGYPGVNLVATTAPGPARFVVGAHLDTVPGSPGADDNASGVAGLLELARIVPPTPDLTLAVFDEEESGLHGSRALATELVAAGRAPAGVIVFECVGYTATDEHTQRLPPGLSTLYRGQARRMRARRFRGEWTIILYRADARRLAATLGGALAHAAGRQAVMLARDPTDLPLLGRLLGRVAPFVRDFARSDHKPFWDLGVPAVQVTDTANFRNPHYHRPTDTPETLDYDRIAAITAATAAVVTAPP</sequence>
<feature type="domain" description="Peptidase M28" evidence="1">
    <location>
        <begin position="259"/>
        <end position="313"/>
    </location>
</feature>
<keyword evidence="3" id="KW-1185">Reference proteome</keyword>
<proteinExistence type="predicted"/>
<gene>
    <name evidence="2" type="ORF">Phou_068730</name>
</gene>
<dbReference type="InterPro" id="IPR007484">
    <property type="entry name" value="Peptidase_M28"/>
</dbReference>
<dbReference type="PANTHER" id="PTHR12147:SF26">
    <property type="entry name" value="PEPTIDASE M28 DOMAIN-CONTAINING PROTEIN"/>
    <property type="match status" value="1"/>
</dbReference>
<name>A0A6V8KBX3_9ACTN</name>
<dbReference type="GO" id="GO:0008235">
    <property type="term" value="F:metalloexopeptidase activity"/>
    <property type="evidence" value="ECO:0007669"/>
    <property type="project" value="InterPro"/>
</dbReference>
<dbReference type="Proteomes" id="UP000482800">
    <property type="component" value="Unassembled WGS sequence"/>
</dbReference>
<dbReference type="InterPro" id="IPR045175">
    <property type="entry name" value="M28_fam"/>
</dbReference>
<dbReference type="AlphaFoldDB" id="A0A6V8KBX3"/>
<reference evidence="2 3" key="2">
    <citation type="submission" date="2020-03" db="EMBL/GenBank/DDBJ databases">
        <authorList>
            <person name="Ichikawa N."/>
            <person name="Kimura A."/>
            <person name="Kitahashi Y."/>
            <person name="Uohara A."/>
        </authorList>
    </citation>
    <scope>NUCLEOTIDE SEQUENCE [LARGE SCALE GENOMIC DNA]</scope>
    <source>
        <strain evidence="2 3">NBRC 108639</strain>
    </source>
</reference>
<dbReference type="SUPFAM" id="SSF53187">
    <property type="entry name" value="Zn-dependent exopeptidases"/>
    <property type="match status" value="1"/>
</dbReference>
<accession>A0A6V8KBX3</accession>
<dbReference type="Gene3D" id="3.40.630.10">
    <property type="entry name" value="Zn peptidases"/>
    <property type="match status" value="1"/>
</dbReference>
<dbReference type="PANTHER" id="PTHR12147">
    <property type="entry name" value="METALLOPEPTIDASE M28 FAMILY MEMBER"/>
    <property type="match status" value="1"/>
</dbReference>
<evidence type="ECO:0000313" key="2">
    <source>
        <dbReference type="EMBL" id="GFJ82693.1"/>
    </source>
</evidence>
<dbReference type="RefSeq" id="WP_218579309.1">
    <property type="nucleotide sequence ID" value="NZ_BAABGO010000010.1"/>
</dbReference>
<organism evidence="2 3">
    <name type="scientific">Phytohabitans houttuyneae</name>
    <dbReference type="NCBI Taxonomy" id="1076126"/>
    <lineage>
        <taxon>Bacteria</taxon>
        <taxon>Bacillati</taxon>
        <taxon>Actinomycetota</taxon>
        <taxon>Actinomycetes</taxon>
        <taxon>Micromonosporales</taxon>
        <taxon>Micromonosporaceae</taxon>
    </lineage>
</organism>
<feature type="domain" description="Peptidase M28" evidence="1">
    <location>
        <begin position="80"/>
        <end position="187"/>
    </location>
</feature>
<evidence type="ECO:0000259" key="1">
    <source>
        <dbReference type="Pfam" id="PF04389"/>
    </source>
</evidence>
<evidence type="ECO:0000313" key="3">
    <source>
        <dbReference type="Proteomes" id="UP000482800"/>
    </source>
</evidence>